<comment type="caution">
    <text evidence="1">The sequence shown here is derived from an EMBL/GenBank/DDBJ whole genome shotgun (WGS) entry which is preliminary data.</text>
</comment>
<dbReference type="Pfam" id="PF01527">
    <property type="entry name" value="HTH_Tnp_1"/>
    <property type="match status" value="1"/>
</dbReference>
<dbReference type="AlphaFoldDB" id="X1PRH3"/>
<feature type="non-terminal residue" evidence="1">
    <location>
        <position position="60"/>
    </location>
</feature>
<dbReference type="Gene3D" id="1.10.10.10">
    <property type="entry name" value="Winged helix-like DNA-binding domain superfamily/Winged helix DNA-binding domain"/>
    <property type="match status" value="1"/>
</dbReference>
<gene>
    <name evidence="1" type="ORF">S06H3_39075</name>
</gene>
<name>X1PRH3_9ZZZZ</name>
<proteinExistence type="predicted"/>
<sequence length="60" mass="7092">MTKRRRFTPEFKAQVVLDMITTPKSAGQASREYDIKDSVLSRWKQEFIERSPMLFEQSPV</sequence>
<dbReference type="InterPro" id="IPR036388">
    <property type="entry name" value="WH-like_DNA-bd_sf"/>
</dbReference>
<dbReference type="InterPro" id="IPR002514">
    <property type="entry name" value="Transposase_8"/>
</dbReference>
<dbReference type="GO" id="GO:0043565">
    <property type="term" value="F:sequence-specific DNA binding"/>
    <property type="evidence" value="ECO:0007669"/>
    <property type="project" value="InterPro"/>
</dbReference>
<evidence type="ECO:0008006" key="2">
    <source>
        <dbReference type="Google" id="ProtNLM"/>
    </source>
</evidence>
<evidence type="ECO:0000313" key="1">
    <source>
        <dbReference type="EMBL" id="GAI41690.1"/>
    </source>
</evidence>
<reference evidence="1" key="1">
    <citation type="journal article" date="2014" name="Front. Microbiol.">
        <title>High frequency of phylogenetically diverse reductive dehalogenase-homologous genes in deep subseafloor sedimentary metagenomes.</title>
        <authorList>
            <person name="Kawai M."/>
            <person name="Futagami T."/>
            <person name="Toyoda A."/>
            <person name="Takaki Y."/>
            <person name="Nishi S."/>
            <person name="Hori S."/>
            <person name="Arai W."/>
            <person name="Tsubouchi T."/>
            <person name="Morono Y."/>
            <person name="Uchiyama I."/>
            <person name="Ito T."/>
            <person name="Fujiyama A."/>
            <person name="Inagaki F."/>
            <person name="Takami H."/>
        </authorList>
    </citation>
    <scope>NUCLEOTIDE SEQUENCE</scope>
    <source>
        <strain evidence="1">Expedition CK06-06</strain>
    </source>
</reference>
<dbReference type="InterPro" id="IPR010921">
    <property type="entry name" value="Trp_repressor/repl_initiator"/>
</dbReference>
<organism evidence="1">
    <name type="scientific">marine sediment metagenome</name>
    <dbReference type="NCBI Taxonomy" id="412755"/>
    <lineage>
        <taxon>unclassified sequences</taxon>
        <taxon>metagenomes</taxon>
        <taxon>ecological metagenomes</taxon>
    </lineage>
</organism>
<dbReference type="GO" id="GO:0004803">
    <property type="term" value="F:transposase activity"/>
    <property type="evidence" value="ECO:0007669"/>
    <property type="project" value="InterPro"/>
</dbReference>
<protein>
    <recommendedName>
        <fullName evidence="2">Transposase</fullName>
    </recommendedName>
</protein>
<dbReference type="GO" id="GO:0006313">
    <property type="term" value="P:DNA transposition"/>
    <property type="evidence" value="ECO:0007669"/>
    <property type="project" value="InterPro"/>
</dbReference>
<dbReference type="SUPFAM" id="SSF48295">
    <property type="entry name" value="TrpR-like"/>
    <property type="match status" value="1"/>
</dbReference>
<dbReference type="EMBL" id="BARV01023865">
    <property type="protein sequence ID" value="GAI41690.1"/>
    <property type="molecule type" value="Genomic_DNA"/>
</dbReference>
<accession>X1PRH3</accession>